<evidence type="ECO:0000313" key="3">
    <source>
        <dbReference type="Proteomes" id="UP000092462"/>
    </source>
</evidence>
<dbReference type="AlphaFoldDB" id="A0A1B0DCW4"/>
<dbReference type="EMBL" id="AJVK01031423">
    <property type="status" value="NOT_ANNOTATED_CDS"/>
    <property type="molecule type" value="Genomic_DNA"/>
</dbReference>
<reference evidence="2" key="1">
    <citation type="submission" date="2022-08" db="UniProtKB">
        <authorList>
            <consortium name="EnsemblMetazoa"/>
        </authorList>
    </citation>
    <scope>IDENTIFICATION</scope>
    <source>
        <strain evidence="2">Israel</strain>
    </source>
</reference>
<feature type="compositionally biased region" description="Polar residues" evidence="1">
    <location>
        <begin position="95"/>
        <end position="107"/>
    </location>
</feature>
<dbReference type="VEuPathDB" id="VectorBase:PPAI005735"/>
<name>A0A1B0DCW4_PHLPP</name>
<organism evidence="2 3">
    <name type="scientific">Phlebotomus papatasi</name>
    <name type="common">Sandfly</name>
    <dbReference type="NCBI Taxonomy" id="29031"/>
    <lineage>
        <taxon>Eukaryota</taxon>
        <taxon>Metazoa</taxon>
        <taxon>Ecdysozoa</taxon>
        <taxon>Arthropoda</taxon>
        <taxon>Hexapoda</taxon>
        <taxon>Insecta</taxon>
        <taxon>Pterygota</taxon>
        <taxon>Neoptera</taxon>
        <taxon>Endopterygota</taxon>
        <taxon>Diptera</taxon>
        <taxon>Nematocera</taxon>
        <taxon>Psychodoidea</taxon>
        <taxon>Psychodidae</taxon>
        <taxon>Phlebotomus</taxon>
        <taxon>Phlebotomus</taxon>
    </lineage>
</organism>
<sequence length="128" mass="14972">TQLRKILKPGDKDFLPKIAKVEVYKDFNVTGRGEKRNILDCHIFKYASEILNLDRQEVKEHINRKKAILRQRRKRKAEKSPIMENNDALIEVSENRSPMKQVTSENSEGFAEQFPENIMLPSKMRCVS</sequence>
<proteinExistence type="predicted"/>
<protein>
    <submittedName>
        <fullName evidence="2">Uncharacterized protein</fullName>
    </submittedName>
</protein>
<keyword evidence="3" id="KW-1185">Reference proteome</keyword>
<dbReference type="EnsemblMetazoa" id="PPAI005735-RA">
    <property type="protein sequence ID" value="PPAI005735-PA"/>
    <property type="gene ID" value="PPAI005735"/>
</dbReference>
<dbReference type="VEuPathDB" id="VectorBase:PPAPM1_004866"/>
<dbReference type="Proteomes" id="UP000092462">
    <property type="component" value="Unassembled WGS sequence"/>
</dbReference>
<feature type="region of interest" description="Disordered" evidence="1">
    <location>
        <begin position="72"/>
        <end position="108"/>
    </location>
</feature>
<accession>A0A1B0DCW4</accession>
<evidence type="ECO:0000256" key="1">
    <source>
        <dbReference type="SAM" id="MobiDB-lite"/>
    </source>
</evidence>
<evidence type="ECO:0000313" key="2">
    <source>
        <dbReference type="EnsemblMetazoa" id="PPAI005735-PA"/>
    </source>
</evidence>